<accession>X1TCF7</accession>
<dbReference type="Pfam" id="PF14236">
    <property type="entry name" value="DruA"/>
    <property type="match status" value="1"/>
</dbReference>
<gene>
    <name evidence="1" type="ORF">S12H4_53409</name>
</gene>
<comment type="caution">
    <text evidence="1">The sequence shown here is derived from an EMBL/GenBank/DDBJ whole genome shotgun (WGS) entry which is preliminary data.</text>
</comment>
<reference evidence="1" key="1">
    <citation type="journal article" date="2014" name="Front. Microbiol.">
        <title>High frequency of phylogenetically diverse reductive dehalogenase-homologous genes in deep subseafloor sedimentary metagenomes.</title>
        <authorList>
            <person name="Kawai M."/>
            <person name="Futagami T."/>
            <person name="Toyoda A."/>
            <person name="Takaki Y."/>
            <person name="Nishi S."/>
            <person name="Hori S."/>
            <person name="Arai W."/>
            <person name="Tsubouchi T."/>
            <person name="Morono Y."/>
            <person name="Uchiyama I."/>
            <person name="Ito T."/>
            <person name="Fujiyama A."/>
            <person name="Inagaki F."/>
            <person name="Takami H."/>
        </authorList>
    </citation>
    <scope>NUCLEOTIDE SEQUENCE</scope>
    <source>
        <strain evidence="1">Expedition CK06-06</strain>
    </source>
</reference>
<feature type="non-terminal residue" evidence="1">
    <location>
        <position position="1"/>
    </location>
</feature>
<dbReference type="EMBL" id="BARW01033994">
    <property type="protein sequence ID" value="GAJ02978.1"/>
    <property type="molecule type" value="Genomic_DNA"/>
</dbReference>
<dbReference type="AlphaFoldDB" id="X1TCF7"/>
<sequence length="232" mass="27419">LLKLERRGYLALPPLRYSYRKVRRRLPCPFVPHETTPIADKLSRLTPLRIEVVKEKDLLKLFKCLLSSYHYLGFSRTVGENLKYLIFNEKDNPLACLLFGSAAWKTLARDNFIGWDEATRKANLYLLTNNMRFLILPWVKVPHLASHVLGKVARRISSDWIKRYNHPIYMLETFVEKERFRGTCYQAANWIYVGESKGRSRNDRYKTLKVPIKDIYLYPLVKKFRELLGHEA</sequence>
<proteinExistence type="predicted"/>
<dbReference type="InterPro" id="IPR025639">
    <property type="entry name" value="DruA"/>
</dbReference>
<evidence type="ECO:0000313" key="1">
    <source>
        <dbReference type="EMBL" id="GAJ02978.1"/>
    </source>
</evidence>
<name>X1TCF7_9ZZZZ</name>
<protein>
    <submittedName>
        <fullName evidence="1">Uncharacterized protein</fullName>
    </submittedName>
</protein>
<organism evidence="1">
    <name type="scientific">marine sediment metagenome</name>
    <dbReference type="NCBI Taxonomy" id="412755"/>
    <lineage>
        <taxon>unclassified sequences</taxon>
        <taxon>metagenomes</taxon>
        <taxon>ecological metagenomes</taxon>
    </lineage>
</organism>